<evidence type="ECO:0000313" key="2">
    <source>
        <dbReference type="EMBL" id="WHQ80142.1"/>
    </source>
</evidence>
<accession>A0AAJ6FN29</accession>
<sequence length="66" mass="7029">MVSKLNFPILSIAELQTSIGGSRPISDEENSGNAGTFFTALGAGAFLGSLAADANYTPKKRRKKRR</sequence>
<keyword evidence="1" id="KW-1133">Transmembrane helix</keyword>
<reference evidence="2" key="1">
    <citation type="submission" date="2023-04" db="EMBL/GenBank/DDBJ databases">
        <title>Four porcine-derived lactic acid bacteria strains analyses and their evaluation as potential probiotics based on genomics.</title>
        <authorList>
            <person name="Niu D."/>
        </authorList>
    </citation>
    <scope>NUCLEOTIDE SEQUENCE</scope>
    <source>
        <strain evidence="2">ZSB1</strain>
    </source>
</reference>
<feature type="transmembrane region" description="Helical" evidence="1">
    <location>
        <begin position="37"/>
        <end position="56"/>
    </location>
</feature>
<organism evidence="2 3">
    <name type="scientific">Ligilactobacillus animalis</name>
    <dbReference type="NCBI Taxonomy" id="1605"/>
    <lineage>
        <taxon>Bacteria</taxon>
        <taxon>Bacillati</taxon>
        <taxon>Bacillota</taxon>
        <taxon>Bacilli</taxon>
        <taxon>Lactobacillales</taxon>
        <taxon>Lactobacillaceae</taxon>
        <taxon>Ligilactobacillus</taxon>
    </lineage>
</organism>
<protein>
    <submittedName>
        <fullName evidence="2">Uncharacterized protein</fullName>
    </submittedName>
</protein>
<proteinExistence type="predicted"/>
<evidence type="ECO:0000313" key="3">
    <source>
        <dbReference type="Proteomes" id="UP001238155"/>
    </source>
</evidence>
<keyword evidence="1" id="KW-0472">Membrane</keyword>
<name>A0AAJ6FN29_9LACO</name>
<dbReference type="RefSeq" id="WP_010690044.1">
    <property type="nucleotide sequence ID" value="NZ_CAJKXD010000005.1"/>
</dbReference>
<dbReference type="EMBL" id="CP123751">
    <property type="protein sequence ID" value="WHQ80142.1"/>
    <property type="molecule type" value="Genomic_DNA"/>
</dbReference>
<dbReference type="AlphaFoldDB" id="A0AAJ6FN29"/>
<gene>
    <name evidence="2" type="ORF">QFF56_09515</name>
</gene>
<evidence type="ECO:0000256" key="1">
    <source>
        <dbReference type="SAM" id="Phobius"/>
    </source>
</evidence>
<keyword evidence="1" id="KW-0812">Transmembrane</keyword>
<dbReference type="Proteomes" id="UP001238155">
    <property type="component" value="Chromosome"/>
</dbReference>